<proteinExistence type="predicted"/>
<dbReference type="Proteomes" id="UP001610444">
    <property type="component" value="Unassembled WGS sequence"/>
</dbReference>
<keyword evidence="2" id="KW-1185">Reference proteome</keyword>
<evidence type="ECO:0000313" key="1">
    <source>
        <dbReference type="EMBL" id="KAL2861924.1"/>
    </source>
</evidence>
<organism evidence="1 2">
    <name type="scientific">Aspergillus pseudodeflectus</name>
    <dbReference type="NCBI Taxonomy" id="176178"/>
    <lineage>
        <taxon>Eukaryota</taxon>
        <taxon>Fungi</taxon>
        <taxon>Dikarya</taxon>
        <taxon>Ascomycota</taxon>
        <taxon>Pezizomycotina</taxon>
        <taxon>Eurotiomycetes</taxon>
        <taxon>Eurotiomycetidae</taxon>
        <taxon>Eurotiales</taxon>
        <taxon>Aspergillaceae</taxon>
        <taxon>Aspergillus</taxon>
        <taxon>Aspergillus subgen. Nidulantes</taxon>
    </lineage>
</organism>
<name>A0ABR4LBL5_9EURO</name>
<protein>
    <submittedName>
        <fullName evidence="1">Uncharacterized protein</fullName>
    </submittedName>
</protein>
<sequence>MSTTTCTTAATLCANCAPLYHKLKPVFNDADVTLLCPTNTTWPLMLCNKFAAAQISVSTAEALTGEIARRTNVLNHTSDCTVYMANKPDPNNNFCFLKIMVDWPVPVDTDEKFKWDLLDNLQITFPGIRGMECQNWAVVAPQLGQCASFARLYFFYEIARDKKLI</sequence>
<accession>A0ABR4LBL5</accession>
<dbReference type="RefSeq" id="XP_070906014.1">
    <property type="nucleotide sequence ID" value="XM_071043964.1"/>
</dbReference>
<dbReference type="GeneID" id="98159128"/>
<evidence type="ECO:0000313" key="2">
    <source>
        <dbReference type="Proteomes" id="UP001610444"/>
    </source>
</evidence>
<comment type="caution">
    <text evidence="1">The sequence shown here is derived from an EMBL/GenBank/DDBJ whole genome shotgun (WGS) entry which is preliminary data.</text>
</comment>
<gene>
    <name evidence="1" type="ORF">BJX68DRAFT_260723</name>
</gene>
<reference evidence="1 2" key="1">
    <citation type="submission" date="2024-07" db="EMBL/GenBank/DDBJ databases">
        <title>Section-level genome sequencing and comparative genomics of Aspergillus sections Usti and Cavernicolus.</title>
        <authorList>
            <consortium name="Lawrence Berkeley National Laboratory"/>
            <person name="Nybo J.L."/>
            <person name="Vesth T.C."/>
            <person name="Theobald S."/>
            <person name="Frisvad J.C."/>
            <person name="Larsen T.O."/>
            <person name="Kjaerboelling I."/>
            <person name="Rothschild-Mancinelli K."/>
            <person name="Lyhne E.K."/>
            <person name="Kogle M.E."/>
            <person name="Barry K."/>
            <person name="Clum A."/>
            <person name="Na H."/>
            <person name="Ledsgaard L."/>
            <person name="Lin J."/>
            <person name="Lipzen A."/>
            <person name="Kuo A."/>
            <person name="Riley R."/>
            <person name="Mondo S."/>
            <person name="LaButti K."/>
            <person name="Haridas S."/>
            <person name="Pangalinan J."/>
            <person name="Salamov A.A."/>
            <person name="Simmons B.A."/>
            <person name="Magnuson J.K."/>
            <person name="Chen J."/>
            <person name="Drula E."/>
            <person name="Henrissat B."/>
            <person name="Wiebenga A."/>
            <person name="Lubbers R.J."/>
            <person name="Gomes A.C."/>
            <person name="Macurrencykelacurrency M.R."/>
            <person name="Stajich J."/>
            <person name="Grigoriev I.V."/>
            <person name="Mortensen U.H."/>
            <person name="De vries R.P."/>
            <person name="Baker S.E."/>
            <person name="Andersen M.R."/>
        </authorList>
    </citation>
    <scope>NUCLEOTIDE SEQUENCE [LARGE SCALE GENOMIC DNA]</scope>
    <source>
        <strain evidence="1 2">CBS 756.74</strain>
    </source>
</reference>
<dbReference type="EMBL" id="JBFXLR010000001">
    <property type="protein sequence ID" value="KAL2861924.1"/>
    <property type="molecule type" value="Genomic_DNA"/>
</dbReference>